<comment type="caution">
    <text evidence="1">The sequence shown here is derived from an EMBL/GenBank/DDBJ whole genome shotgun (WGS) entry which is preliminary data.</text>
</comment>
<evidence type="ECO:0000313" key="2">
    <source>
        <dbReference type="Proteomes" id="UP000789920"/>
    </source>
</evidence>
<proteinExistence type="predicted"/>
<accession>A0ACA9RD21</accession>
<gene>
    <name evidence="1" type="ORF">RPERSI_LOCUS18456</name>
</gene>
<feature type="non-terminal residue" evidence="1">
    <location>
        <position position="1"/>
    </location>
</feature>
<keyword evidence="2" id="KW-1185">Reference proteome</keyword>
<dbReference type="EMBL" id="CAJVQC010048879">
    <property type="protein sequence ID" value="CAG8786860.1"/>
    <property type="molecule type" value="Genomic_DNA"/>
</dbReference>
<organism evidence="1 2">
    <name type="scientific">Racocetra persica</name>
    <dbReference type="NCBI Taxonomy" id="160502"/>
    <lineage>
        <taxon>Eukaryota</taxon>
        <taxon>Fungi</taxon>
        <taxon>Fungi incertae sedis</taxon>
        <taxon>Mucoromycota</taxon>
        <taxon>Glomeromycotina</taxon>
        <taxon>Glomeromycetes</taxon>
        <taxon>Diversisporales</taxon>
        <taxon>Gigasporaceae</taxon>
        <taxon>Racocetra</taxon>
    </lineage>
</organism>
<name>A0ACA9RD21_9GLOM</name>
<dbReference type="Proteomes" id="UP000789920">
    <property type="component" value="Unassembled WGS sequence"/>
</dbReference>
<reference evidence="1" key="1">
    <citation type="submission" date="2021-06" db="EMBL/GenBank/DDBJ databases">
        <authorList>
            <person name="Kallberg Y."/>
            <person name="Tangrot J."/>
            <person name="Rosling A."/>
        </authorList>
    </citation>
    <scope>NUCLEOTIDE SEQUENCE</scope>
    <source>
        <strain evidence="1">MA461A</strain>
    </source>
</reference>
<evidence type="ECO:0000313" key="1">
    <source>
        <dbReference type="EMBL" id="CAG8786860.1"/>
    </source>
</evidence>
<protein>
    <submittedName>
        <fullName evidence="1">794_t:CDS:1</fullName>
    </submittedName>
</protein>
<sequence length="99" mass="11814">LSSKAKKYLHESLHQQHLNQKLAEYNEAKKLFMSLMDLDYKPAYREYIFYKYWLASRPERAMDQRSETLSPLKDHGHTSSSDRNNIVLLDAYQPEEIYS</sequence>